<dbReference type="Proteomes" id="UP001189429">
    <property type="component" value="Unassembled WGS sequence"/>
</dbReference>
<proteinExistence type="predicted"/>
<comment type="caution">
    <text evidence="1">The sequence shown here is derived from an EMBL/GenBank/DDBJ whole genome shotgun (WGS) entry which is preliminary data.</text>
</comment>
<evidence type="ECO:0000313" key="2">
    <source>
        <dbReference type="Proteomes" id="UP001189429"/>
    </source>
</evidence>
<dbReference type="EMBL" id="CAUYUJ010007080">
    <property type="protein sequence ID" value="CAK0819492.1"/>
    <property type="molecule type" value="Genomic_DNA"/>
</dbReference>
<keyword evidence="2" id="KW-1185">Reference proteome</keyword>
<evidence type="ECO:0008006" key="3">
    <source>
        <dbReference type="Google" id="ProtNLM"/>
    </source>
</evidence>
<organism evidence="1 2">
    <name type="scientific">Prorocentrum cordatum</name>
    <dbReference type="NCBI Taxonomy" id="2364126"/>
    <lineage>
        <taxon>Eukaryota</taxon>
        <taxon>Sar</taxon>
        <taxon>Alveolata</taxon>
        <taxon>Dinophyceae</taxon>
        <taxon>Prorocentrales</taxon>
        <taxon>Prorocentraceae</taxon>
        <taxon>Prorocentrum</taxon>
    </lineage>
</organism>
<accession>A0ABN9RKS1</accession>
<reference evidence="1" key="1">
    <citation type="submission" date="2023-10" db="EMBL/GenBank/DDBJ databases">
        <authorList>
            <person name="Chen Y."/>
            <person name="Shah S."/>
            <person name="Dougan E. K."/>
            <person name="Thang M."/>
            <person name="Chan C."/>
        </authorList>
    </citation>
    <scope>NUCLEOTIDE SEQUENCE [LARGE SCALE GENOMIC DNA]</scope>
</reference>
<evidence type="ECO:0000313" key="1">
    <source>
        <dbReference type="EMBL" id="CAK0819492.1"/>
    </source>
</evidence>
<protein>
    <recommendedName>
        <fullName evidence="3">Queuosine salvage protein</fullName>
    </recommendedName>
</protein>
<gene>
    <name evidence="1" type="ORF">PCOR1329_LOCUS21480</name>
</gene>
<sequence>MAAVKRCTSPGAVQALGVAAAHLSNLTYVAGRVTASGADILNELADAVAALRDGSYPLFGQHLGKAGRKALLSNDSASELPEGKPTEEQIVNVSAGIIQGFFGEGFEMDITSEHKVSTFPFKKMMKYFQGKMRNGTSEGQPAMDPIEQQLDGGFHIHIDLHTCVHKNLDFFQSALFGAWYIFARSTTNLMHVTQVPVLLSSVMRELPQALERCGVSQDQVRMLEDSVLSLQRVYVNVETPDVSAGYNETIKALHQAAQHWDDLSWFEFGEDLGGLLLEFVLDGFPELYSVGPTGRLLKLEEQITA</sequence>
<name>A0ABN9RKS1_9DINO</name>